<keyword evidence="2" id="KW-1185">Reference proteome</keyword>
<name>A0A1I7YDX5_9BILA</name>
<evidence type="ECO:0000313" key="3">
    <source>
        <dbReference type="WBParaSite" id="L893_g15147.t1"/>
    </source>
</evidence>
<dbReference type="AlphaFoldDB" id="A0A1I7YDX5"/>
<reference evidence="3" key="1">
    <citation type="submission" date="2016-11" db="UniProtKB">
        <authorList>
            <consortium name="WormBaseParasite"/>
        </authorList>
    </citation>
    <scope>IDENTIFICATION</scope>
</reference>
<sequence>MTSTPEIFPSRNEVPETPTSPVLPVDPTTTVATTTEMSNEELEDYTADWKDFNNGLLEKEDSEEQWEQAASMENEADLEPGDLEALPEEYRDGQPEDADDYKDYYLHPKKASTGYASAVDEVTIPTTTTQKWSVSKEFAESHEYVNDDGSQEDGWMMVRRPAKSASSPLLSALSLAVLLLLN</sequence>
<protein>
    <submittedName>
        <fullName evidence="3">SH3 domain-containing protein</fullName>
    </submittedName>
</protein>
<feature type="region of interest" description="Disordered" evidence="1">
    <location>
        <begin position="60"/>
        <end position="101"/>
    </location>
</feature>
<evidence type="ECO:0000256" key="1">
    <source>
        <dbReference type="SAM" id="MobiDB-lite"/>
    </source>
</evidence>
<evidence type="ECO:0000313" key="2">
    <source>
        <dbReference type="Proteomes" id="UP000095287"/>
    </source>
</evidence>
<feature type="compositionally biased region" description="Low complexity" evidence="1">
    <location>
        <begin position="17"/>
        <end position="31"/>
    </location>
</feature>
<organism evidence="2 3">
    <name type="scientific">Steinernema glaseri</name>
    <dbReference type="NCBI Taxonomy" id="37863"/>
    <lineage>
        <taxon>Eukaryota</taxon>
        <taxon>Metazoa</taxon>
        <taxon>Ecdysozoa</taxon>
        <taxon>Nematoda</taxon>
        <taxon>Chromadorea</taxon>
        <taxon>Rhabditida</taxon>
        <taxon>Tylenchina</taxon>
        <taxon>Panagrolaimomorpha</taxon>
        <taxon>Strongyloidoidea</taxon>
        <taxon>Steinernematidae</taxon>
        <taxon>Steinernema</taxon>
    </lineage>
</organism>
<proteinExistence type="predicted"/>
<feature type="region of interest" description="Disordered" evidence="1">
    <location>
        <begin position="1"/>
        <end position="31"/>
    </location>
</feature>
<dbReference type="Proteomes" id="UP000095287">
    <property type="component" value="Unplaced"/>
</dbReference>
<accession>A0A1I7YDX5</accession>
<dbReference type="WBParaSite" id="L893_g15147.t1">
    <property type="protein sequence ID" value="L893_g15147.t1"/>
    <property type="gene ID" value="L893_g15147"/>
</dbReference>
<feature type="compositionally biased region" description="Acidic residues" evidence="1">
    <location>
        <begin position="74"/>
        <end position="87"/>
    </location>
</feature>